<protein>
    <submittedName>
        <fullName evidence="2">GL15305</fullName>
    </submittedName>
</protein>
<reference evidence="2 3" key="1">
    <citation type="journal article" date="2007" name="Nature">
        <title>Evolution of genes and genomes on the Drosophila phylogeny.</title>
        <authorList>
            <consortium name="Drosophila 12 Genomes Consortium"/>
            <person name="Clark A.G."/>
            <person name="Eisen M.B."/>
            <person name="Smith D.R."/>
            <person name="Bergman C.M."/>
            <person name="Oliver B."/>
            <person name="Markow T.A."/>
            <person name="Kaufman T.C."/>
            <person name="Kellis M."/>
            <person name="Gelbart W."/>
            <person name="Iyer V.N."/>
            <person name="Pollard D.A."/>
            <person name="Sackton T.B."/>
            <person name="Larracuente A.M."/>
            <person name="Singh N.D."/>
            <person name="Abad J.P."/>
            <person name="Abt D.N."/>
            <person name="Adryan B."/>
            <person name="Aguade M."/>
            <person name="Akashi H."/>
            <person name="Anderson W.W."/>
            <person name="Aquadro C.F."/>
            <person name="Ardell D.H."/>
            <person name="Arguello R."/>
            <person name="Artieri C.G."/>
            <person name="Barbash D.A."/>
            <person name="Barker D."/>
            <person name="Barsanti P."/>
            <person name="Batterham P."/>
            <person name="Batzoglou S."/>
            <person name="Begun D."/>
            <person name="Bhutkar A."/>
            <person name="Blanco E."/>
            <person name="Bosak S.A."/>
            <person name="Bradley R.K."/>
            <person name="Brand A.D."/>
            <person name="Brent M.R."/>
            <person name="Brooks A.N."/>
            <person name="Brown R.H."/>
            <person name="Butlin R.K."/>
            <person name="Caggese C."/>
            <person name="Calvi B.R."/>
            <person name="Bernardo de Carvalho A."/>
            <person name="Caspi A."/>
            <person name="Castrezana S."/>
            <person name="Celniker S.E."/>
            <person name="Chang J.L."/>
            <person name="Chapple C."/>
            <person name="Chatterji S."/>
            <person name="Chinwalla A."/>
            <person name="Civetta A."/>
            <person name="Clifton S.W."/>
            <person name="Comeron J.M."/>
            <person name="Costello J.C."/>
            <person name="Coyne J.A."/>
            <person name="Daub J."/>
            <person name="David R.G."/>
            <person name="Delcher A.L."/>
            <person name="Delehaunty K."/>
            <person name="Do C.B."/>
            <person name="Ebling H."/>
            <person name="Edwards K."/>
            <person name="Eickbush T."/>
            <person name="Evans J.D."/>
            <person name="Filipski A."/>
            <person name="Findeiss S."/>
            <person name="Freyhult E."/>
            <person name="Fulton L."/>
            <person name="Fulton R."/>
            <person name="Garcia A.C."/>
            <person name="Gardiner A."/>
            <person name="Garfield D.A."/>
            <person name="Garvin B.E."/>
            <person name="Gibson G."/>
            <person name="Gilbert D."/>
            <person name="Gnerre S."/>
            <person name="Godfrey J."/>
            <person name="Good R."/>
            <person name="Gotea V."/>
            <person name="Gravely B."/>
            <person name="Greenberg A.J."/>
            <person name="Griffiths-Jones S."/>
            <person name="Gross S."/>
            <person name="Guigo R."/>
            <person name="Gustafson E.A."/>
            <person name="Haerty W."/>
            <person name="Hahn M.W."/>
            <person name="Halligan D.L."/>
            <person name="Halpern A.L."/>
            <person name="Halter G.M."/>
            <person name="Han M.V."/>
            <person name="Heger A."/>
            <person name="Hillier L."/>
            <person name="Hinrichs A.S."/>
            <person name="Holmes I."/>
            <person name="Hoskins R.A."/>
            <person name="Hubisz M.J."/>
            <person name="Hultmark D."/>
            <person name="Huntley M.A."/>
            <person name="Jaffe D.B."/>
            <person name="Jagadeeshan S."/>
            <person name="Jeck W.R."/>
            <person name="Johnson J."/>
            <person name="Jones C.D."/>
            <person name="Jordan W.C."/>
            <person name="Karpen G.H."/>
            <person name="Kataoka E."/>
            <person name="Keightley P.D."/>
            <person name="Kheradpour P."/>
            <person name="Kirkness E.F."/>
            <person name="Koerich L.B."/>
            <person name="Kristiansen K."/>
            <person name="Kudrna D."/>
            <person name="Kulathinal R.J."/>
            <person name="Kumar S."/>
            <person name="Kwok R."/>
            <person name="Lander E."/>
            <person name="Langley C.H."/>
            <person name="Lapoint R."/>
            <person name="Lazzaro B.P."/>
            <person name="Lee S.J."/>
            <person name="Levesque L."/>
            <person name="Li R."/>
            <person name="Lin C.F."/>
            <person name="Lin M.F."/>
            <person name="Lindblad-Toh K."/>
            <person name="Llopart A."/>
            <person name="Long M."/>
            <person name="Low L."/>
            <person name="Lozovsky E."/>
            <person name="Lu J."/>
            <person name="Luo M."/>
            <person name="Machado C.A."/>
            <person name="Makalowski W."/>
            <person name="Marzo M."/>
            <person name="Matsuda M."/>
            <person name="Matzkin L."/>
            <person name="McAllister B."/>
            <person name="McBride C.S."/>
            <person name="McKernan B."/>
            <person name="McKernan K."/>
            <person name="Mendez-Lago M."/>
            <person name="Minx P."/>
            <person name="Mollenhauer M.U."/>
            <person name="Montooth K."/>
            <person name="Mount S.M."/>
            <person name="Mu X."/>
            <person name="Myers E."/>
            <person name="Negre B."/>
            <person name="Newfeld S."/>
            <person name="Nielsen R."/>
            <person name="Noor M.A."/>
            <person name="O'Grady P."/>
            <person name="Pachter L."/>
            <person name="Papaceit M."/>
            <person name="Parisi M.J."/>
            <person name="Parisi M."/>
            <person name="Parts L."/>
            <person name="Pedersen J.S."/>
            <person name="Pesole G."/>
            <person name="Phillippy A.M."/>
            <person name="Ponting C.P."/>
            <person name="Pop M."/>
            <person name="Porcelli D."/>
            <person name="Powell J.R."/>
            <person name="Prohaska S."/>
            <person name="Pruitt K."/>
            <person name="Puig M."/>
            <person name="Quesneville H."/>
            <person name="Ram K.R."/>
            <person name="Rand D."/>
            <person name="Rasmussen M.D."/>
            <person name="Reed L.K."/>
            <person name="Reenan R."/>
            <person name="Reily A."/>
            <person name="Remington K.A."/>
            <person name="Rieger T.T."/>
            <person name="Ritchie M.G."/>
            <person name="Robin C."/>
            <person name="Rogers Y.H."/>
            <person name="Rohde C."/>
            <person name="Rozas J."/>
            <person name="Rubenfield M.J."/>
            <person name="Ruiz A."/>
            <person name="Russo S."/>
            <person name="Salzberg S.L."/>
            <person name="Sanchez-Gracia A."/>
            <person name="Saranga D.J."/>
            <person name="Sato H."/>
            <person name="Schaeffer S.W."/>
            <person name="Schatz M.C."/>
            <person name="Schlenke T."/>
            <person name="Schwartz R."/>
            <person name="Segarra C."/>
            <person name="Singh R.S."/>
            <person name="Sirot L."/>
            <person name="Sirota M."/>
            <person name="Sisneros N.B."/>
            <person name="Smith C.D."/>
            <person name="Smith T.F."/>
            <person name="Spieth J."/>
            <person name="Stage D.E."/>
            <person name="Stark A."/>
            <person name="Stephan W."/>
            <person name="Strausberg R.L."/>
            <person name="Strempel S."/>
            <person name="Sturgill D."/>
            <person name="Sutton G."/>
            <person name="Sutton G.G."/>
            <person name="Tao W."/>
            <person name="Teichmann S."/>
            <person name="Tobari Y.N."/>
            <person name="Tomimura Y."/>
            <person name="Tsolas J.M."/>
            <person name="Valente V.L."/>
            <person name="Venter E."/>
            <person name="Venter J.C."/>
            <person name="Vicario S."/>
            <person name="Vieira F.G."/>
            <person name="Vilella A.J."/>
            <person name="Villasante A."/>
            <person name="Walenz B."/>
            <person name="Wang J."/>
            <person name="Wasserman M."/>
            <person name="Watts T."/>
            <person name="Wilson D."/>
            <person name="Wilson R.K."/>
            <person name="Wing R.A."/>
            <person name="Wolfner M.F."/>
            <person name="Wong A."/>
            <person name="Wong G.K."/>
            <person name="Wu C.I."/>
            <person name="Wu G."/>
            <person name="Yamamoto D."/>
            <person name="Yang H.P."/>
            <person name="Yang S.P."/>
            <person name="Yorke J.A."/>
            <person name="Yoshida K."/>
            <person name="Zdobnov E."/>
            <person name="Zhang P."/>
            <person name="Zhang Y."/>
            <person name="Zimin A.V."/>
            <person name="Baldwin J."/>
            <person name="Abdouelleil A."/>
            <person name="Abdulkadir J."/>
            <person name="Abebe A."/>
            <person name="Abera B."/>
            <person name="Abreu J."/>
            <person name="Acer S.C."/>
            <person name="Aftuck L."/>
            <person name="Alexander A."/>
            <person name="An P."/>
            <person name="Anderson E."/>
            <person name="Anderson S."/>
            <person name="Arachi H."/>
            <person name="Azer M."/>
            <person name="Bachantsang P."/>
            <person name="Barry A."/>
            <person name="Bayul T."/>
            <person name="Berlin A."/>
            <person name="Bessette D."/>
            <person name="Bloom T."/>
            <person name="Blye J."/>
            <person name="Boguslavskiy L."/>
            <person name="Bonnet C."/>
            <person name="Boukhgalter B."/>
            <person name="Bourzgui I."/>
            <person name="Brown A."/>
            <person name="Cahill P."/>
            <person name="Channer S."/>
            <person name="Cheshatsang Y."/>
            <person name="Chuda L."/>
            <person name="Citroen M."/>
            <person name="Collymore A."/>
            <person name="Cooke P."/>
            <person name="Costello M."/>
            <person name="D'Aco K."/>
            <person name="Daza R."/>
            <person name="De Haan G."/>
            <person name="DeGray S."/>
            <person name="DeMaso C."/>
            <person name="Dhargay N."/>
            <person name="Dooley K."/>
            <person name="Dooley E."/>
            <person name="Doricent M."/>
            <person name="Dorje P."/>
            <person name="Dorjee K."/>
            <person name="Dupes A."/>
            <person name="Elong R."/>
            <person name="Falk J."/>
            <person name="Farina A."/>
            <person name="Faro S."/>
            <person name="Ferguson D."/>
            <person name="Fisher S."/>
            <person name="Foley C.D."/>
            <person name="Franke A."/>
            <person name="Friedrich D."/>
            <person name="Gadbois L."/>
            <person name="Gearin G."/>
            <person name="Gearin C.R."/>
            <person name="Giannoukos G."/>
            <person name="Goode T."/>
            <person name="Graham J."/>
            <person name="Grandbois E."/>
            <person name="Grewal S."/>
            <person name="Gyaltsen K."/>
            <person name="Hafez N."/>
            <person name="Hagos B."/>
            <person name="Hall J."/>
            <person name="Henson C."/>
            <person name="Hollinger A."/>
            <person name="Honan T."/>
            <person name="Huard M.D."/>
            <person name="Hughes L."/>
            <person name="Hurhula B."/>
            <person name="Husby M.E."/>
            <person name="Kamat A."/>
            <person name="Kanga B."/>
            <person name="Kashin S."/>
            <person name="Khazanovich D."/>
            <person name="Kisner P."/>
            <person name="Lance K."/>
            <person name="Lara M."/>
            <person name="Lee W."/>
            <person name="Lennon N."/>
            <person name="Letendre F."/>
            <person name="LeVine R."/>
            <person name="Lipovsky A."/>
            <person name="Liu X."/>
            <person name="Liu J."/>
            <person name="Liu S."/>
            <person name="Lokyitsang T."/>
            <person name="Lokyitsang Y."/>
            <person name="Lubonja R."/>
            <person name="Lui A."/>
            <person name="MacDonald P."/>
            <person name="Magnisalis V."/>
            <person name="Maru K."/>
            <person name="Matthews C."/>
            <person name="McCusker W."/>
            <person name="McDonough S."/>
            <person name="Mehta T."/>
            <person name="Meldrim J."/>
            <person name="Meneus L."/>
            <person name="Mihai O."/>
            <person name="Mihalev A."/>
            <person name="Mihova T."/>
            <person name="Mittelman R."/>
            <person name="Mlenga V."/>
            <person name="Montmayeur A."/>
            <person name="Mulrain L."/>
            <person name="Navidi A."/>
            <person name="Naylor J."/>
            <person name="Negash T."/>
            <person name="Nguyen T."/>
            <person name="Nguyen N."/>
            <person name="Nicol R."/>
            <person name="Norbu C."/>
            <person name="Norbu N."/>
            <person name="Novod N."/>
            <person name="O'Neill B."/>
            <person name="Osman S."/>
            <person name="Markiewicz E."/>
            <person name="Oyono O.L."/>
            <person name="Patti C."/>
            <person name="Phunkhang P."/>
            <person name="Pierre F."/>
            <person name="Priest M."/>
            <person name="Raghuraman S."/>
            <person name="Rege F."/>
            <person name="Reyes R."/>
            <person name="Rise C."/>
            <person name="Rogov P."/>
            <person name="Ross K."/>
            <person name="Ryan E."/>
            <person name="Settipalli S."/>
            <person name="Shea T."/>
            <person name="Sherpa N."/>
            <person name="Shi L."/>
            <person name="Shih D."/>
            <person name="Sparrow T."/>
            <person name="Spaulding J."/>
            <person name="Stalker J."/>
            <person name="Stange-Thomann N."/>
            <person name="Stavropoulos S."/>
            <person name="Stone C."/>
            <person name="Strader C."/>
            <person name="Tesfaye S."/>
            <person name="Thomson T."/>
            <person name="Thoulutsang Y."/>
            <person name="Thoulutsang D."/>
            <person name="Topham K."/>
            <person name="Topping I."/>
            <person name="Tsamla T."/>
            <person name="Vassiliev H."/>
            <person name="Vo A."/>
            <person name="Wangchuk T."/>
            <person name="Wangdi T."/>
            <person name="Weiand M."/>
            <person name="Wilkinson J."/>
            <person name="Wilson A."/>
            <person name="Yadav S."/>
            <person name="Young G."/>
            <person name="Yu Q."/>
            <person name="Zembek L."/>
            <person name="Zhong D."/>
            <person name="Zimmer A."/>
            <person name="Zwirko Z."/>
            <person name="Jaffe D.B."/>
            <person name="Alvarez P."/>
            <person name="Brockman W."/>
            <person name="Butler J."/>
            <person name="Chin C."/>
            <person name="Gnerre S."/>
            <person name="Grabherr M."/>
            <person name="Kleber M."/>
            <person name="Mauceli E."/>
            <person name="MacCallum I."/>
        </authorList>
    </citation>
    <scope>NUCLEOTIDE SEQUENCE [LARGE SCALE GENOMIC DNA]</scope>
    <source>
        <strain evidence="3">MSH-3 / Tucson 14011-0111.49</strain>
    </source>
</reference>
<keyword evidence="3" id="KW-1185">Reference proteome</keyword>
<dbReference type="HOGENOM" id="CLU_2760492_0_0_1"/>
<dbReference type="OMA" id="AHEDYDH"/>
<dbReference type="EMBL" id="CH479228">
    <property type="protein sequence ID" value="EDW35368.1"/>
    <property type="molecule type" value="Genomic_DNA"/>
</dbReference>
<feature type="compositionally biased region" description="Basic and acidic residues" evidence="1">
    <location>
        <begin position="50"/>
        <end position="68"/>
    </location>
</feature>
<dbReference type="AlphaFoldDB" id="B4H9D6"/>
<feature type="region of interest" description="Disordered" evidence="1">
    <location>
        <begin position="22"/>
        <end position="74"/>
    </location>
</feature>
<accession>B4H9D6</accession>
<gene>
    <name evidence="2" type="primary">Dper\GL15305</name>
    <name evidence="2" type="ORF">Dper_GL15305</name>
</gene>
<evidence type="ECO:0000313" key="3">
    <source>
        <dbReference type="Proteomes" id="UP000008744"/>
    </source>
</evidence>
<evidence type="ECO:0000256" key="1">
    <source>
        <dbReference type="SAM" id="MobiDB-lite"/>
    </source>
</evidence>
<organism evidence="3">
    <name type="scientific">Drosophila persimilis</name>
    <name type="common">Fruit fly</name>
    <dbReference type="NCBI Taxonomy" id="7234"/>
    <lineage>
        <taxon>Eukaryota</taxon>
        <taxon>Metazoa</taxon>
        <taxon>Ecdysozoa</taxon>
        <taxon>Arthropoda</taxon>
        <taxon>Hexapoda</taxon>
        <taxon>Insecta</taxon>
        <taxon>Pterygota</taxon>
        <taxon>Neoptera</taxon>
        <taxon>Endopterygota</taxon>
        <taxon>Diptera</taxon>
        <taxon>Brachycera</taxon>
        <taxon>Muscomorpha</taxon>
        <taxon>Ephydroidea</taxon>
        <taxon>Drosophilidae</taxon>
        <taxon>Drosophila</taxon>
        <taxon>Sophophora</taxon>
    </lineage>
</organism>
<sequence>MSNRLVRCAAACAAVADTAHEDYDHDHDHDQCQEQVQDDYYYDNNGRDTGLGHEDDGDDGQRVNKLSDEQQQSK</sequence>
<dbReference type="Proteomes" id="UP000008744">
    <property type="component" value="Unassembled WGS sequence"/>
</dbReference>
<proteinExistence type="predicted"/>
<name>B4H9D6_DROPE</name>
<evidence type="ECO:0000313" key="2">
    <source>
        <dbReference type="EMBL" id="EDW35368.1"/>
    </source>
</evidence>
<feature type="compositionally biased region" description="Basic and acidic residues" evidence="1">
    <location>
        <begin position="22"/>
        <end position="32"/>
    </location>
</feature>